<dbReference type="SUPFAM" id="SSF53756">
    <property type="entry name" value="UDP-Glycosyltransferase/glycogen phosphorylase"/>
    <property type="match status" value="1"/>
</dbReference>
<dbReference type="InterPro" id="IPR001296">
    <property type="entry name" value="Glyco_trans_1"/>
</dbReference>
<dbReference type="EMBL" id="BARS01046929">
    <property type="protein sequence ID" value="GAG34510.1"/>
    <property type="molecule type" value="Genomic_DNA"/>
</dbReference>
<gene>
    <name evidence="2" type="ORF">S01H1_70561</name>
</gene>
<reference evidence="2" key="1">
    <citation type="journal article" date="2014" name="Front. Microbiol.">
        <title>High frequency of phylogenetically diverse reductive dehalogenase-homologous genes in deep subseafloor sedimentary metagenomes.</title>
        <authorList>
            <person name="Kawai M."/>
            <person name="Futagami T."/>
            <person name="Toyoda A."/>
            <person name="Takaki Y."/>
            <person name="Nishi S."/>
            <person name="Hori S."/>
            <person name="Arai W."/>
            <person name="Tsubouchi T."/>
            <person name="Morono Y."/>
            <person name="Uchiyama I."/>
            <person name="Ito T."/>
            <person name="Fujiyama A."/>
            <person name="Inagaki F."/>
            <person name="Takami H."/>
        </authorList>
    </citation>
    <scope>NUCLEOTIDE SEQUENCE</scope>
    <source>
        <strain evidence="2">Expedition CK06-06</strain>
    </source>
</reference>
<feature type="non-terminal residue" evidence="2">
    <location>
        <position position="1"/>
    </location>
</feature>
<dbReference type="PANTHER" id="PTHR45947:SF13">
    <property type="entry name" value="TRANSFERASE"/>
    <property type="match status" value="1"/>
</dbReference>
<sequence length="149" mass="16565">SIPLKIIGEGPSRDRVIAAAEKNSNIQWLGQISQDDILSILGNASFLIMPSICYETFGRTIIEAFAKGTPVISSRIGALTELVDDSRTGLHFEPGNPDDLVQKIHQFVNDTSKQAQMRLTARKEYLKNFTAQKNYPVLMSIYDKAISHN</sequence>
<dbReference type="CDD" id="cd03801">
    <property type="entry name" value="GT4_PimA-like"/>
    <property type="match status" value="1"/>
</dbReference>
<accession>X0WV40</accession>
<dbReference type="PANTHER" id="PTHR45947">
    <property type="entry name" value="SULFOQUINOVOSYL TRANSFERASE SQD2"/>
    <property type="match status" value="1"/>
</dbReference>
<dbReference type="Pfam" id="PF00534">
    <property type="entry name" value="Glycos_transf_1"/>
    <property type="match status" value="1"/>
</dbReference>
<evidence type="ECO:0000259" key="1">
    <source>
        <dbReference type="Pfam" id="PF00534"/>
    </source>
</evidence>
<organism evidence="2">
    <name type="scientific">marine sediment metagenome</name>
    <dbReference type="NCBI Taxonomy" id="412755"/>
    <lineage>
        <taxon>unclassified sequences</taxon>
        <taxon>metagenomes</taxon>
        <taxon>ecological metagenomes</taxon>
    </lineage>
</organism>
<protein>
    <recommendedName>
        <fullName evidence="1">Glycosyl transferase family 1 domain-containing protein</fullName>
    </recommendedName>
</protein>
<comment type="caution">
    <text evidence="2">The sequence shown here is derived from an EMBL/GenBank/DDBJ whole genome shotgun (WGS) entry which is preliminary data.</text>
</comment>
<name>X0WV40_9ZZZZ</name>
<dbReference type="Gene3D" id="3.40.50.2000">
    <property type="entry name" value="Glycogen Phosphorylase B"/>
    <property type="match status" value="2"/>
</dbReference>
<evidence type="ECO:0000313" key="2">
    <source>
        <dbReference type="EMBL" id="GAG34510.1"/>
    </source>
</evidence>
<dbReference type="GO" id="GO:0016757">
    <property type="term" value="F:glycosyltransferase activity"/>
    <property type="evidence" value="ECO:0007669"/>
    <property type="project" value="InterPro"/>
</dbReference>
<dbReference type="InterPro" id="IPR050194">
    <property type="entry name" value="Glycosyltransferase_grp1"/>
</dbReference>
<dbReference type="AlphaFoldDB" id="X0WV40"/>
<feature type="domain" description="Glycosyl transferase family 1" evidence="1">
    <location>
        <begin position="3"/>
        <end position="123"/>
    </location>
</feature>
<proteinExistence type="predicted"/>